<reference evidence="5" key="2">
    <citation type="submission" date="2020-09" db="EMBL/GenBank/DDBJ databases">
        <authorList>
            <person name="Sun Q."/>
            <person name="Ohkuma M."/>
        </authorList>
    </citation>
    <scope>NUCLEOTIDE SEQUENCE</scope>
    <source>
        <strain evidence="5">JCM 14359</strain>
    </source>
</reference>
<protein>
    <submittedName>
        <fullName evidence="5">Alpha/beta hydrolase</fullName>
    </submittedName>
</protein>
<keyword evidence="6" id="KW-1185">Reference proteome</keyword>
<proteinExistence type="inferred from homology"/>
<evidence type="ECO:0000313" key="5">
    <source>
        <dbReference type="EMBL" id="GGI98235.1"/>
    </source>
</evidence>
<accession>A0A830EJU5</accession>
<evidence type="ECO:0000256" key="2">
    <source>
        <dbReference type="ARBA" id="ARBA00038115"/>
    </source>
</evidence>
<feature type="domain" description="AB hydrolase-1" evidence="4">
    <location>
        <begin position="72"/>
        <end position="293"/>
    </location>
</feature>
<comment type="caution">
    <text evidence="5">The sequence shown here is derived from an EMBL/GenBank/DDBJ whole genome shotgun (WGS) entry which is preliminary data.</text>
</comment>
<name>A0A830EJU5_9EURY</name>
<dbReference type="SUPFAM" id="SSF53474">
    <property type="entry name" value="alpha/beta-Hydrolases"/>
    <property type="match status" value="1"/>
</dbReference>
<dbReference type="GO" id="GO:0016788">
    <property type="term" value="F:hydrolase activity, acting on ester bonds"/>
    <property type="evidence" value="ECO:0007669"/>
    <property type="project" value="UniProtKB-ARBA"/>
</dbReference>
<sequence length="316" mass="33185">MTDSGTRAERDGVSRDRPSRYEFSSVRLTFRSGGERCAGRLYRPDHPSDPPLAVLGGGPIGAGGQPLSPYAERLAAAGYAAFAFDFRHTGDSDGAPRNLVSPARQRADWEAALSGLYSRGDVVTDRTVLWGVGLAADGALAVAADDPRIAGVVAATPVLSGRAFLRERGLGFLAGGLLAGVRDRLASAVGRSHTVPVVADGVDGGRLALVSTPGASRAYRDLGGDEWANRTPARSLLGLWRHTGTDDRRRPTCPVLLVGGTRDDVAGVEAAEAAAESLPDATLVRLPADHFDIYDGEGFDRCVRHGLAFLDATTTR</sequence>
<dbReference type="Pfam" id="PF12697">
    <property type="entry name" value="Abhydrolase_6"/>
    <property type="match status" value="1"/>
</dbReference>
<evidence type="ECO:0000256" key="1">
    <source>
        <dbReference type="ARBA" id="ARBA00022801"/>
    </source>
</evidence>
<reference evidence="5" key="1">
    <citation type="journal article" date="2014" name="Int. J. Syst. Evol. Microbiol.">
        <title>Complete genome sequence of Corynebacterium casei LMG S-19264T (=DSM 44701T), isolated from a smear-ripened cheese.</title>
        <authorList>
            <consortium name="US DOE Joint Genome Institute (JGI-PGF)"/>
            <person name="Walter F."/>
            <person name="Albersmeier A."/>
            <person name="Kalinowski J."/>
            <person name="Ruckert C."/>
        </authorList>
    </citation>
    <scope>NUCLEOTIDE SEQUENCE</scope>
    <source>
        <strain evidence="5">JCM 14359</strain>
    </source>
</reference>
<dbReference type="RefSeq" id="WP_229663712.1">
    <property type="nucleotide sequence ID" value="NZ_BMOC01000002.1"/>
</dbReference>
<dbReference type="InterPro" id="IPR050261">
    <property type="entry name" value="FrsA_esterase"/>
</dbReference>
<dbReference type="Proteomes" id="UP000653099">
    <property type="component" value="Unassembled WGS sequence"/>
</dbReference>
<evidence type="ECO:0000313" key="6">
    <source>
        <dbReference type="Proteomes" id="UP000653099"/>
    </source>
</evidence>
<dbReference type="InterPro" id="IPR029058">
    <property type="entry name" value="AB_hydrolase_fold"/>
</dbReference>
<dbReference type="InterPro" id="IPR000073">
    <property type="entry name" value="AB_hydrolase_1"/>
</dbReference>
<dbReference type="EMBL" id="BMOC01000002">
    <property type="protein sequence ID" value="GGI98235.1"/>
    <property type="molecule type" value="Genomic_DNA"/>
</dbReference>
<comment type="similarity">
    <text evidence="2">Belongs to the AB hydrolase superfamily. FUS2 hydrolase family.</text>
</comment>
<gene>
    <name evidence="5" type="ORF">GCM10008995_05150</name>
</gene>
<dbReference type="Gene3D" id="3.40.50.1820">
    <property type="entry name" value="alpha/beta hydrolase"/>
    <property type="match status" value="1"/>
</dbReference>
<dbReference type="PANTHER" id="PTHR22946:SF9">
    <property type="entry name" value="POLYKETIDE TRANSFERASE AF380"/>
    <property type="match status" value="1"/>
</dbReference>
<evidence type="ECO:0000256" key="3">
    <source>
        <dbReference type="SAM" id="MobiDB-lite"/>
    </source>
</evidence>
<dbReference type="PANTHER" id="PTHR22946">
    <property type="entry name" value="DIENELACTONE HYDROLASE DOMAIN-CONTAINING PROTEIN-RELATED"/>
    <property type="match status" value="1"/>
</dbReference>
<dbReference type="AlphaFoldDB" id="A0A830EJU5"/>
<keyword evidence="1 5" id="KW-0378">Hydrolase</keyword>
<organism evidence="5 6">
    <name type="scientific">Halobellus salinus</name>
    <dbReference type="NCBI Taxonomy" id="931585"/>
    <lineage>
        <taxon>Archaea</taxon>
        <taxon>Methanobacteriati</taxon>
        <taxon>Methanobacteriota</taxon>
        <taxon>Stenosarchaea group</taxon>
        <taxon>Halobacteria</taxon>
        <taxon>Halobacteriales</taxon>
        <taxon>Haloferacaceae</taxon>
        <taxon>Halobellus</taxon>
    </lineage>
</organism>
<feature type="region of interest" description="Disordered" evidence="3">
    <location>
        <begin position="1"/>
        <end position="20"/>
    </location>
</feature>
<evidence type="ECO:0000259" key="4">
    <source>
        <dbReference type="Pfam" id="PF12697"/>
    </source>
</evidence>